<dbReference type="AlphaFoldDB" id="A0A841IZJ1"/>
<keyword evidence="2" id="KW-1185">Reference proteome</keyword>
<dbReference type="EMBL" id="JACIJP010000003">
    <property type="protein sequence ID" value="MBB6124389.1"/>
    <property type="molecule type" value="Genomic_DNA"/>
</dbReference>
<proteinExistence type="predicted"/>
<dbReference type="InterPro" id="IPR018673">
    <property type="entry name" value="DUF2141"/>
</dbReference>
<accession>A0A841IZJ1</accession>
<organism evidence="1 2">
    <name type="scientific">Sphingobium subterraneum</name>
    <dbReference type="NCBI Taxonomy" id="627688"/>
    <lineage>
        <taxon>Bacteria</taxon>
        <taxon>Pseudomonadati</taxon>
        <taxon>Pseudomonadota</taxon>
        <taxon>Alphaproteobacteria</taxon>
        <taxon>Sphingomonadales</taxon>
        <taxon>Sphingomonadaceae</taxon>
        <taxon>Sphingobium</taxon>
    </lineage>
</organism>
<comment type="caution">
    <text evidence="1">The sequence shown here is derived from an EMBL/GenBank/DDBJ whole genome shotgun (WGS) entry which is preliminary data.</text>
</comment>
<protein>
    <submittedName>
        <fullName evidence="1">Uncharacterized protein (DUF2141 family)</fullName>
    </submittedName>
</protein>
<dbReference type="Proteomes" id="UP000552700">
    <property type="component" value="Unassembled WGS sequence"/>
</dbReference>
<sequence length="156" mass="16969">MATLILLLTAASEPGSLPAPDAASGEKTQMHPDMGEVDVRFEGLRSTRGMIRACLTREPRYFPHCDKDPASYKASVAAANGAQLRFAGVTPGDYALTVLHDENSNFKADMMFGIPREGVGFSRNPKLIMSAPKFDAVRFRVAAAPTAQTIKFQYFL</sequence>
<evidence type="ECO:0000313" key="2">
    <source>
        <dbReference type="Proteomes" id="UP000552700"/>
    </source>
</evidence>
<dbReference type="Pfam" id="PF09912">
    <property type="entry name" value="DUF2141"/>
    <property type="match status" value="1"/>
</dbReference>
<dbReference type="RefSeq" id="WP_246351941.1">
    <property type="nucleotide sequence ID" value="NZ_JACIJP010000003.1"/>
</dbReference>
<evidence type="ECO:0000313" key="1">
    <source>
        <dbReference type="EMBL" id="MBB6124389.1"/>
    </source>
</evidence>
<name>A0A841IZJ1_9SPHN</name>
<reference evidence="1 2" key="1">
    <citation type="submission" date="2020-08" db="EMBL/GenBank/DDBJ databases">
        <title>Genomic Encyclopedia of Type Strains, Phase IV (KMG-IV): sequencing the most valuable type-strain genomes for metagenomic binning, comparative biology and taxonomic classification.</title>
        <authorList>
            <person name="Goeker M."/>
        </authorList>
    </citation>
    <scope>NUCLEOTIDE SEQUENCE [LARGE SCALE GENOMIC DNA]</scope>
    <source>
        <strain evidence="1 2">DSM 102255</strain>
    </source>
</reference>
<gene>
    <name evidence="1" type="ORF">FHS92_002134</name>
</gene>